<evidence type="ECO:0000256" key="16">
    <source>
        <dbReference type="RuleBase" id="RU003691"/>
    </source>
</evidence>
<dbReference type="InterPro" id="IPR036188">
    <property type="entry name" value="FAD/NAD-bd_sf"/>
</dbReference>
<gene>
    <name evidence="20" type="ORF">BDY21DRAFT_383545</name>
</gene>
<evidence type="ECO:0000256" key="3">
    <source>
        <dbReference type="ARBA" id="ARBA00012607"/>
    </source>
</evidence>
<evidence type="ECO:0000256" key="4">
    <source>
        <dbReference type="ARBA" id="ARBA00017111"/>
    </source>
</evidence>
<keyword evidence="10" id="KW-1015">Disulfide bond</keyword>
<feature type="disulfide bond" description="Redox-active" evidence="15">
    <location>
        <begin position="46"/>
        <end position="51"/>
    </location>
</feature>
<dbReference type="GO" id="GO:0005739">
    <property type="term" value="C:mitochondrion"/>
    <property type="evidence" value="ECO:0007669"/>
    <property type="project" value="TreeGrafter"/>
</dbReference>
<dbReference type="InterPro" id="IPR046952">
    <property type="entry name" value="GSHR/TRXR-like"/>
</dbReference>
<evidence type="ECO:0000256" key="5">
    <source>
        <dbReference type="ARBA" id="ARBA00022490"/>
    </source>
</evidence>
<evidence type="ECO:0000256" key="12">
    <source>
        <dbReference type="ARBA" id="ARBA00056905"/>
    </source>
</evidence>
<dbReference type="EC" id="1.8.1.7" evidence="3 17"/>
<dbReference type="PRINTS" id="PR00411">
    <property type="entry name" value="PNDRDTASEI"/>
</dbReference>
<evidence type="ECO:0000313" key="21">
    <source>
        <dbReference type="Proteomes" id="UP000799766"/>
    </source>
</evidence>
<evidence type="ECO:0000256" key="1">
    <source>
        <dbReference type="ARBA" id="ARBA00004496"/>
    </source>
</evidence>
<evidence type="ECO:0000313" key="20">
    <source>
        <dbReference type="EMBL" id="KAF2461579.1"/>
    </source>
</evidence>
<name>A0A6A6PCL7_9PEZI</name>
<dbReference type="InterPro" id="IPR012999">
    <property type="entry name" value="Pyr_OxRdtase_I_AS"/>
</dbReference>
<dbReference type="GO" id="GO:0006749">
    <property type="term" value="P:glutathione metabolic process"/>
    <property type="evidence" value="ECO:0007669"/>
    <property type="project" value="InterPro"/>
</dbReference>
<feature type="binding site" evidence="14">
    <location>
        <position position="274"/>
    </location>
    <ligand>
        <name>NAD(+)</name>
        <dbReference type="ChEBI" id="CHEBI:57540"/>
    </ligand>
</feature>
<keyword evidence="21" id="KW-1185">Reference proteome</keyword>
<dbReference type="Proteomes" id="UP000799766">
    <property type="component" value="Unassembled WGS sequence"/>
</dbReference>
<dbReference type="PRINTS" id="PR00368">
    <property type="entry name" value="FADPNR"/>
</dbReference>
<dbReference type="InterPro" id="IPR001100">
    <property type="entry name" value="Pyr_nuc-diS_OxRdtase"/>
</dbReference>
<dbReference type="GO" id="GO:0050661">
    <property type="term" value="F:NADP binding"/>
    <property type="evidence" value="ECO:0007669"/>
    <property type="project" value="InterPro"/>
</dbReference>
<keyword evidence="6 16" id="KW-0285">Flavoprotein</keyword>
<feature type="binding site" evidence="14">
    <location>
        <begin position="183"/>
        <end position="190"/>
    </location>
    <ligand>
        <name>NAD(+)</name>
        <dbReference type="ChEBI" id="CHEBI:57540"/>
    </ligand>
</feature>
<feature type="binding site" evidence="14">
    <location>
        <position position="315"/>
    </location>
    <ligand>
        <name>FAD</name>
        <dbReference type="ChEBI" id="CHEBI:57692"/>
    </ligand>
</feature>
<dbReference type="PROSITE" id="PS00076">
    <property type="entry name" value="PYRIDINE_REDOX_1"/>
    <property type="match status" value="1"/>
</dbReference>
<evidence type="ECO:0000259" key="18">
    <source>
        <dbReference type="Pfam" id="PF02852"/>
    </source>
</evidence>
<keyword evidence="5 17" id="KW-0963">Cytoplasm</keyword>
<comment type="similarity">
    <text evidence="2 16">Belongs to the class-I pyridine nucleotide-disulfide oxidoreductase family.</text>
</comment>
<protein>
    <recommendedName>
        <fullName evidence="4 17">Glutathione reductase</fullName>
        <ecNumber evidence="3 17">1.8.1.7</ecNumber>
    </recommendedName>
</protein>
<dbReference type="InterPro" id="IPR006322">
    <property type="entry name" value="Glutathione_Rdtase_euk/bac"/>
</dbReference>
<dbReference type="GO" id="GO:0045454">
    <property type="term" value="P:cell redox homeostasis"/>
    <property type="evidence" value="ECO:0007669"/>
    <property type="project" value="InterPro"/>
</dbReference>
<evidence type="ECO:0000256" key="11">
    <source>
        <dbReference type="ARBA" id="ARBA00023284"/>
    </source>
</evidence>
<proteinExistence type="inferred from homology"/>
<dbReference type="Gene3D" id="3.50.50.60">
    <property type="entry name" value="FAD/NAD(P)-binding domain"/>
    <property type="match status" value="2"/>
</dbReference>
<dbReference type="SUPFAM" id="SSF51905">
    <property type="entry name" value="FAD/NAD(P)-binding domain"/>
    <property type="match status" value="1"/>
</dbReference>
<dbReference type="GO" id="GO:0004362">
    <property type="term" value="F:glutathione-disulfide reductase (NADPH) activity"/>
    <property type="evidence" value="ECO:0007669"/>
    <property type="project" value="UniProtKB-EC"/>
</dbReference>
<reference evidence="20" key="1">
    <citation type="journal article" date="2020" name="Stud. Mycol.">
        <title>101 Dothideomycetes genomes: a test case for predicting lifestyles and emergence of pathogens.</title>
        <authorList>
            <person name="Haridas S."/>
            <person name="Albert R."/>
            <person name="Binder M."/>
            <person name="Bloem J."/>
            <person name="Labutti K."/>
            <person name="Salamov A."/>
            <person name="Andreopoulos B."/>
            <person name="Baker S."/>
            <person name="Barry K."/>
            <person name="Bills G."/>
            <person name="Bluhm B."/>
            <person name="Cannon C."/>
            <person name="Castanera R."/>
            <person name="Culley D."/>
            <person name="Daum C."/>
            <person name="Ezra D."/>
            <person name="Gonzalez J."/>
            <person name="Henrissat B."/>
            <person name="Kuo A."/>
            <person name="Liang C."/>
            <person name="Lipzen A."/>
            <person name="Lutzoni F."/>
            <person name="Magnuson J."/>
            <person name="Mondo S."/>
            <person name="Nolan M."/>
            <person name="Ohm R."/>
            <person name="Pangilinan J."/>
            <person name="Park H.-J."/>
            <person name="Ramirez L."/>
            <person name="Alfaro M."/>
            <person name="Sun H."/>
            <person name="Tritt A."/>
            <person name="Yoshinaga Y."/>
            <person name="Zwiers L.-H."/>
            <person name="Turgeon B."/>
            <person name="Goodwin S."/>
            <person name="Spatafora J."/>
            <person name="Crous P."/>
            <person name="Grigoriev I."/>
        </authorList>
    </citation>
    <scope>NUCLEOTIDE SEQUENCE</scope>
    <source>
        <strain evidence="20">ATCC 16933</strain>
    </source>
</reference>
<comment type="function">
    <text evidence="12 17">Catalyzes the reduction of glutathione disulfide (GSSG) to reduced glutathione (GSH). Constitutes the major mechanism to maintain a high GSH:GSSG ratio in the cytosol.</text>
</comment>
<dbReference type="FunFam" id="3.30.390.30:FF:000003">
    <property type="entry name" value="Glutathione reductase"/>
    <property type="match status" value="1"/>
</dbReference>
<dbReference type="NCBIfam" id="TIGR01421">
    <property type="entry name" value="gluta_reduc_1"/>
    <property type="match status" value="1"/>
</dbReference>
<feature type="domain" description="Pyridine nucleotide-disulphide oxidoreductase dimerisation" evidence="18">
    <location>
        <begin position="352"/>
        <end position="462"/>
    </location>
</feature>
<comment type="cofactor">
    <cofactor evidence="14">
        <name>FAD</name>
        <dbReference type="ChEBI" id="CHEBI:57692"/>
    </cofactor>
    <text evidence="14">Binds 1 FAD per subunit.</text>
</comment>
<feature type="binding site" evidence="14">
    <location>
        <position position="55"/>
    </location>
    <ligand>
        <name>FAD</name>
        <dbReference type="ChEBI" id="CHEBI:57692"/>
    </ligand>
</feature>
<evidence type="ECO:0000256" key="10">
    <source>
        <dbReference type="ARBA" id="ARBA00023157"/>
    </source>
</evidence>
<evidence type="ECO:0000259" key="19">
    <source>
        <dbReference type="Pfam" id="PF07992"/>
    </source>
</evidence>
<keyword evidence="8 17" id="KW-0521">NADP</keyword>
<dbReference type="GO" id="GO:0034599">
    <property type="term" value="P:cellular response to oxidative stress"/>
    <property type="evidence" value="ECO:0007669"/>
    <property type="project" value="TreeGrafter"/>
</dbReference>
<evidence type="ECO:0000256" key="9">
    <source>
        <dbReference type="ARBA" id="ARBA00023002"/>
    </source>
</evidence>
<keyword evidence="14" id="KW-0547">Nucleotide-binding</keyword>
<evidence type="ECO:0000256" key="14">
    <source>
        <dbReference type="PIRSR" id="PIRSR000350-3"/>
    </source>
</evidence>
<dbReference type="PANTHER" id="PTHR42737">
    <property type="entry name" value="GLUTATHIONE REDUCTASE"/>
    <property type="match status" value="1"/>
</dbReference>
<dbReference type="InterPro" id="IPR004099">
    <property type="entry name" value="Pyr_nucl-diS_OxRdtase_dimer"/>
</dbReference>
<evidence type="ECO:0000256" key="13">
    <source>
        <dbReference type="PIRSR" id="PIRSR000350-2"/>
    </source>
</evidence>
<evidence type="ECO:0000256" key="6">
    <source>
        <dbReference type="ARBA" id="ARBA00022630"/>
    </source>
</evidence>
<accession>A0A6A6PCL7</accession>
<dbReference type="GO" id="GO:0050660">
    <property type="term" value="F:flavin adenine dinucleotide binding"/>
    <property type="evidence" value="ECO:0007669"/>
    <property type="project" value="InterPro"/>
</dbReference>
<comment type="catalytic activity">
    <reaction evidence="17">
        <text>2 glutathione + NADP(+) = glutathione disulfide + NADPH + H(+)</text>
        <dbReference type="Rhea" id="RHEA:11740"/>
        <dbReference type="ChEBI" id="CHEBI:15378"/>
        <dbReference type="ChEBI" id="CHEBI:57783"/>
        <dbReference type="ChEBI" id="CHEBI:57925"/>
        <dbReference type="ChEBI" id="CHEBI:58297"/>
        <dbReference type="ChEBI" id="CHEBI:58349"/>
        <dbReference type="EC" id="1.8.1.7"/>
    </reaction>
</comment>
<sequence>MTTAASECDYLVLGGGSGGLASARRASALYGAKSICIENKRLGGTCVNVGCVPKKVTWNAAAIAETLHDAKAYGFTIPGQPTFDWNYFKQKRDAYVKRLNGIYAANLANDKVQHIQGTAKMLSSTEVEVALADGGAQIIKAKKILIATGGRPVFPNVPGVELGISSDGFFDLETQPKKVAVVGAGYIAVEMSGMFHALGTETHMFIRYDTFLRAFDPMIQEKIVAEYEKQGIHLHKQSAVTKVEDMGNGFKKVYYHDKDGEGTVEVDCLLWAIGRTPEVENLGLENAGVKVNAKNHVMVDKYQNTNVENVYSIGDCSDSGFELTPVAIAAGRKLSERVFGGKADSHLDYENIPSVVFAHPEVGAIGLTEPEARKKYGDDLKIYKTGFTEMFWAMMDPEQKGPTAYKVICAGPEEKVVGLHILGRGSSEVLQGFGVAIKMGATKKDLDNCVAIHPTSAEELVTLK</sequence>
<evidence type="ECO:0000256" key="15">
    <source>
        <dbReference type="PIRSR" id="PIRSR000350-4"/>
    </source>
</evidence>
<dbReference type="SUPFAM" id="SSF55424">
    <property type="entry name" value="FAD/NAD-linked reductases, dimerisation (C-terminal) domain"/>
    <property type="match status" value="1"/>
</dbReference>
<dbReference type="EMBL" id="MU001671">
    <property type="protein sequence ID" value="KAF2461579.1"/>
    <property type="molecule type" value="Genomic_DNA"/>
</dbReference>
<feature type="domain" description="FAD/NAD(P)-binding" evidence="19">
    <location>
        <begin position="9"/>
        <end position="331"/>
    </location>
</feature>
<evidence type="ECO:0000256" key="17">
    <source>
        <dbReference type="RuleBase" id="RU365016"/>
    </source>
</evidence>
<dbReference type="InterPro" id="IPR023753">
    <property type="entry name" value="FAD/NAD-binding_dom"/>
</dbReference>
<evidence type="ECO:0000256" key="8">
    <source>
        <dbReference type="ARBA" id="ARBA00022857"/>
    </source>
</evidence>
<feature type="active site" description="Proton acceptor" evidence="13">
    <location>
        <position position="453"/>
    </location>
</feature>
<organism evidence="20 21">
    <name type="scientific">Lineolata rhizophorae</name>
    <dbReference type="NCBI Taxonomy" id="578093"/>
    <lineage>
        <taxon>Eukaryota</taxon>
        <taxon>Fungi</taxon>
        <taxon>Dikarya</taxon>
        <taxon>Ascomycota</taxon>
        <taxon>Pezizomycotina</taxon>
        <taxon>Dothideomycetes</taxon>
        <taxon>Dothideomycetes incertae sedis</taxon>
        <taxon>Lineolatales</taxon>
        <taxon>Lineolataceae</taxon>
        <taxon>Lineolata</taxon>
    </lineage>
</organism>
<dbReference type="NCBIfam" id="NF004776">
    <property type="entry name" value="PRK06116.1"/>
    <property type="match status" value="1"/>
</dbReference>
<evidence type="ECO:0000256" key="2">
    <source>
        <dbReference type="ARBA" id="ARBA00007532"/>
    </source>
</evidence>
<keyword evidence="9 16" id="KW-0560">Oxidoreductase</keyword>
<keyword evidence="14" id="KW-0520">NAD</keyword>
<dbReference type="Pfam" id="PF02852">
    <property type="entry name" value="Pyr_redox_dim"/>
    <property type="match status" value="1"/>
</dbReference>
<comment type="subcellular location">
    <subcellularLocation>
        <location evidence="1 17">Cytoplasm</location>
    </subcellularLocation>
</comment>
<dbReference type="PIRSF" id="PIRSF000350">
    <property type="entry name" value="Mercury_reductase_MerA"/>
    <property type="match status" value="1"/>
</dbReference>
<dbReference type="OrthoDB" id="5956163at2759"/>
<dbReference type="GO" id="GO:0005829">
    <property type="term" value="C:cytosol"/>
    <property type="evidence" value="ECO:0007669"/>
    <property type="project" value="TreeGrafter"/>
</dbReference>
<dbReference type="InterPro" id="IPR016156">
    <property type="entry name" value="FAD/NAD-linked_Rdtase_dimer_sf"/>
</dbReference>
<keyword evidence="7 14" id="KW-0274">FAD</keyword>
<dbReference type="FunFam" id="3.50.50.60:FF:000141">
    <property type="entry name" value="Glutathione reductase"/>
    <property type="match status" value="1"/>
</dbReference>
<evidence type="ECO:0000256" key="7">
    <source>
        <dbReference type="ARBA" id="ARBA00022827"/>
    </source>
</evidence>
<dbReference type="Gene3D" id="3.30.390.30">
    <property type="match status" value="1"/>
</dbReference>
<dbReference type="PANTHER" id="PTHR42737:SF2">
    <property type="entry name" value="GLUTATHIONE REDUCTASE"/>
    <property type="match status" value="1"/>
</dbReference>
<dbReference type="Pfam" id="PF07992">
    <property type="entry name" value="Pyr_redox_2"/>
    <property type="match status" value="1"/>
</dbReference>
<keyword evidence="11 16" id="KW-0676">Redox-active center</keyword>
<dbReference type="AlphaFoldDB" id="A0A6A6PCL7"/>